<reference evidence="1" key="2">
    <citation type="submission" date="2021-09" db="EMBL/GenBank/DDBJ databases">
        <authorList>
            <person name="Gilroy R."/>
        </authorList>
    </citation>
    <scope>NUCLEOTIDE SEQUENCE</scope>
    <source>
        <strain evidence="1">4100</strain>
    </source>
</reference>
<dbReference type="Proteomes" id="UP000711407">
    <property type="component" value="Unassembled WGS sequence"/>
</dbReference>
<dbReference type="AlphaFoldDB" id="A0A4Q0U8K4"/>
<proteinExistence type="predicted"/>
<organism evidence="1 2">
    <name type="scientific">Candidatus Amulumruptor caecigallinarius</name>
    <dbReference type="NCBI Taxonomy" id="2109911"/>
    <lineage>
        <taxon>Bacteria</taxon>
        <taxon>Pseudomonadati</taxon>
        <taxon>Bacteroidota</taxon>
        <taxon>Bacteroidia</taxon>
        <taxon>Bacteroidales</taxon>
        <taxon>Muribaculaceae</taxon>
        <taxon>Candidatus Amulumruptor</taxon>
    </lineage>
</organism>
<comment type="caution">
    <text evidence="1">The sequence shown here is derived from an EMBL/GenBank/DDBJ whole genome shotgun (WGS) entry which is preliminary data.</text>
</comment>
<dbReference type="InterPro" id="IPR038653">
    <property type="entry name" value="Put_CMD_sf"/>
</dbReference>
<evidence type="ECO:0000313" key="1">
    <source>
        <dbReference type="EMBL" id="HJE39180.1"/>
    </source>
</evidence>
<protein>
    <submittedName>
        <fullName evidence="1">DUF4493 domain-containing protein</fullName>
    </submittedName>
</protein>
<dbReference type="Pfam" id="PF14900">
    <property type="entry name" value="DUF4493"/>
    <property type="match status" value="1"/>
</dbReference>
<gene>
    <name evidence="1" type="ORF">K8V47_05420</name>
</gene>
<sequence length="827" mass="89275">MLKRIAHIYIILLAALAGGCSNDIDDGIGDADAGYILPHIYVSGDDAPDVSDFSLTLSDGGSKEHTWSRADEFSPTQGFRPGRYVMTASYGNAEDEGFGMPFYSGSTSFDVTANKTTDVTVNCTRKNVAVALDVDESFSSRMSGYNVIFHSEGGGYFDYQLDAAEDLYLRHGDVEVFLHFTLVDGRAASVLMYRVAAAEGEDLSFRLSADDAAVTLDVAGREPRVLELTSELFSASAPEIEAEGFISGTPLEVVEGVQPTVPVVFKVSSSQRLSEVVFTVQPPSLLALGISRETDLLGGDEAALGQLVQYGADCTVAADRKSLTLDVTTLLTYLKAADSSVGQRNLHGFSLVAINELGQVSRPATLEVDLRPMEIEVQTPDRVEAGASTATVRVKATSGDFINHLKVYTSTDDGASWDNQAVTGCAEISQQLYDVSFRLPGSVAYPSVRVRMDYLGVQAAMFDLYFTSPAYTIAVDAFASQAVVKINGSTPQVSQAIASSAYVYVNGTPANIYMRDDANHLIYVTGLTPSATYDVTCTIFRHPESGDFTAPVRITTEDIQQLPNGTFEETDEVINWHDLPMGGRYSQNAMPLFNRQNRTDVVANQPKAPWASVNEKTFYQSSSNPNTWYMQPSTMESANIISGAVSIKLVSVAFDPAGADIEPYRQVSPPYISYNPNVPDIRYRAAGKIFLGSYAYNGGSEEYNEGYPFGSRPSAINGIYRYIPGGDSPEDCGRVDISLWGTVDGQYREIASATGKLYPSATNASFSVPISYPIFGAKASAIKVMVSSSYDIGDIDYESRHIITSADAQTASSTGSILEVDELTLSY</sequence>
<evidence type="ECO:0000313" key="2">
    <source>
        <dbReference type="Proteomes" id="UP000711407"/>
    </source>
</evidence>
<dbReference type="EMBL" id="DYXT01000028">
    <property type="protein sequence ID" value="HJE39180.1"/>
    <property type="molecule type" value="Genomic_DNA"/>
</dbReference>
<accession>A0A4Q0U8K4</accession>
<name>A0A4Q0U8K4_9BACT</name>
<dbReference type="InterPro" id="IPR027840">
    <property type="entry name" value="DUF4493"/>
</dbReference>
<dbReference type="Gene3D" id="2.60.120.890">
    <property type="entry name" value="BT2081, beta-jelly-roll domain"/>
    <property type="match status" value="1"/>
</dbReference>
<dbReference type="PROSITE" id="PS51257">
    <property type="entry name" value="PROKAR_LIPOPROTEIN"/>
    <property type="match status" value="1"/>
</dbReference>
<reference evidence="1" key="1">
    <citation type="journal article" date="2021" name="PeerJ">
        <title>Extensive microbial diversity within the chicken gut microbiome revealed by metagenomics and culture.</title>
        <authorList>
            <person name="Gilroy R."/>
            <person name="Ravi A."/>
            <person name="Getino M."/>
            <person name="Pursley I."/>
            <person name="Horton D.L."/>
            <person name="Alikhan N.F."/>
            <person name="Baker D."/>
            <person name="Gharbi K."/>
            <person name="Hall N."/>
            <person name="Watson M."/>
            <person name="Adriaenssens E.M."/>
            <person name="Foster-Nyarko E."/>
            <person name="Jarju S."/>
            <person name="Secka A."/>
            <person name="Antonio M."/>
            <person name="Oren A."/>
            <person name="Chaudhuri R.R."/>
            <person name="La Ragione R."/>
            <person name="Hildebrand F."/>
            <person name="Pallen M.J."/>
        </authorList>
    </citation>
    <scope>NUCLEOTIDE SEQUENCE</scope>
    <source>
        <strain evidence="1">4100</strain>
    </source>
</reference>